<name>A0ACB9TFU6_HOLOL</name>
<dbReference type="EMBL" id="CM043017">
    <property type="protein sequence ID" value="KAI4465680.1"/>
    <property type="molecule type" value="Genomic_DNA"/>
</dbReference>
<protein>
    <submittedName>
        <fullName evidence="1">Dynein axonemal heavy chain 7-related</fullName>
    </submittedName>
</protein>
<dbReference type="Proteomes" id="UP001056778">
    <property type="component" value="Chromosome 3"/>
</dbReference>
<organism evidence="1 2">
    <name type="scientific">Holotrichia oblita</name>
    <name type="common">Chafer beetle</name>
    <dbReference type="NCBI Taxonomy" id="644536"/>
    <lineage>
        <taxon>Eukaryota</taxon>
        <taxon>Metazoa</taxon>
        <taxon>Ecdysozoa</taxon>
        <taxon>Arthropoda</taxon>
        <taxon>Hexapoda</taxon>
        <taxon>Insecta</taxon>
        <taxon>Pterygota</taxon>
        <taxon>Neoptera</taxon>
        <taxon>Endopterygota</taxon>
        <taxon>Coleoptera</taxon>
        <taxon>Polyphaga</taxon>
        <taxon>Scarabaeiformia</taxon>
        <taxon>Scarabaeidae</taxon>
        <taxon>Melolonthinae</taxon>
        <taxon>Holotrichia</taxon>
    </lineage>
</organism>
<reference evidence="1" key="1">
    <citation type="submission" date="2022-04" db="EMBL/GenBank/DDBJ databases">
        <title>Chromosome-scale genome assembly of Holotrichia oblita Faldermann.</title>
        <authorList>
            <person name="Rongchong L."/>
        </authorList>
    </citation>
    <scope>NUCLEOTIDE SEQUENCE</scope>
    <source>
        <strain evidence="1">81SQS9</strain>
    </source>
</reference>
<evidence type="ECO:0000313" key="2">
    <source>
        <dbReference type="Proteomes" id="UP001056778"/>
    </source>
</evidence>
<gene>
    <name evidence="1" type="ORF">MML48_3g00015635</name>
</gene>
<comment type="caution">
    <text evidence="1">The sequence shown here is derived from an EMBL/GenBank/DDBJ whole genome shotgun (WGS) entry which is preliminary data.</text>
</comment>
<evidence type="ECO:0000313" key="1">
    <source>
        <dbReference type="EMBL" id="KAI4465680.1"/>
    </source>
</evidence>
<accession>A0ACB9TFU6</accession>
<proteinExistence type="predicted"/>
<keyword evidence="2" id="KW-1185">Reference proteome</keyword>
<sequence length="3275" mass="376064">MSAKTKFEREKLLKKIAEKRAYLETKSDVKVKLPKISLPADYNIHSQPLFSLPPELMRPTLASGYPGYKRKLALAKKKAAEQKAQMESYTALRRRREEFRKRLVNLIVSKDEDISEISSNEIPNAEEREILRYYYYIRHGVDTIHVAPLDQKVLNKILYLIPKKLKKWTDTLAANVHEMKEDFMVAVKKAIVDFVLRDPSFVESLTSEFDSPQRRELAEMCVTWKGNFAEVRNKMQRIIHVTNPCIHSLIDLWYSRFRTLRLVNIEELKKRKSALDLIDFGWIATKHIEDGKSILMDHYYKSVIDIFLAGHKKNKLPSPSQSKKMKRFYDCVASLMTYHLQSLALSSLCDYTHYIMDVHNENRGFEIILMQKGNLLVFDPPFKNFKDKLTKVLDDIVVAVMTVPRVESQLYLDFQGAVTFLKPVIPETIVEGYREQLFTLLDDQRIGPELRVQDFDEYMPLINGEAVEEVEKFLSGEHTFDDYVEKILYYKEIQDNIPTKMEHVITMGMYDMHREELIKTLVGAAEALKEMLLTRCTKDYQNMCKVLGEEYQSITEKALGIPKSTAELMELIAYVNEVETVILYQMEERLREVLKYMLFLSDHAMFTPVEMKQNNMTFWWYLRMPRTIEEHREMVDQKMQEFQDSLASRILKFTDDLELYARMVDDLQNNGNIEDLPKYHKKATQLDNRLIGAMEKIDRFNEEEHAFKFELSQYPLRKQVYDKLVPYKKLYDNATEFLEKHDQWMTAKVGSYIPDDIETDVQQYYRVIYKLEKVFAERPATAGLTTTVREQIEEFKEHMPIIQTLGNPGMKDRHWEKVSEIVGFPIKVDAELTLAKIIDYGLDDYIEKFESISEAATKENNLEKNLNKMIAEWADQEFSVLIYKDTGTYILSAIDEIQVLLDDHIIKTQTMKNSPYIKPFEAEIYDWEAKLQLLQEILDEWLKVQATWMYLEPIFSSPDIQQQMPEEGRRFTAVDKIWRDIMKTVFSDNKVLAVVEIDKMLERLKKCNNLLEVIQRGLNDYLEKKRLFFPRFFFLSNDELLEILSETKDPTRVQPHLKKCFEGIAKLNFTEDLDVTQMKSSEGEIVPLVDVIQTSLARGQVEKWLSELEKDMKASVYKMVAESVADYPTKSRDEWVLFWPGQVVQSIAMAFWTTEVHESILVSLDAMKDYLLKCNRQISKVVDLVRGRLSSQNRITLGALVVLDVHARDVLSQIIELEVGSVNDFQWLCQLRYYWEDLQLATRMINSTLMYGYEYLGNTTRLVVTPLTDRCYRTLFGALHLHLGGAPEGPAGTGKTETTKDLAKAVAKQCVVFNCSDGLDYIALGKFFKGLASCGAWSCFDEFNRIDLEVLSVVAQQILTIQRAINSGNKTLLFEGTILKLDPTCAVFITMNPGYAGRSELPDNLKALFRSVAMMVPDYALISEIELYASGFLTAKPLAVKIVATYRLCSEQLSSQCHYDYGMRAVKSVLRAAGSLKLRYPDEQEDILVLRSIKDINLAKFLSHDVPLFQGITSDLFPGVELPVPDYVVLNQGVEDVCKANNFQNTNVFLEKVQQLYEMIIVRHGLMIVGLPFGGKTTSYRVLADSLALAEERGGMDEHKAIYTIINPKSITMGQLYGQFDPVSHEWSDGVLAVSYRQFAMSTTDDRKWLIFDGPVDAVWIENMNTVLDDNKKLCLMSGEIIQLAPTTNLIFEPMDLEVASPATVSRCGMIYMEPSALGWEPLLLSWINTLPPAINEFHKTMLKSLFRRFCEPLLWLIRKGGVREIAPTSNSNLVRATMNLYDCFVDDFHDEKYMEQSSDLDIRAQLEGVFFFSCIWSMGGTLDAASRPKFNLMFRGLLERDFPEPIKHDLGIHFEIPKPEKPYIFTLPQIDTVFDYRYIKEGKGKWKPWSDELASAPAIPRDIPVNQIIIPTIETIRNCAIMQFLVQHQKAVMIVGPTGTGKSVYVIDFLLKKNDTNIYKPLFINFSAQTTANQTQDIVMSKLDKRRKGVFGPPVGKRCVVFVDDVSMPLKEIYGAQPPIELLRQWFDHSMWYDLKEIVPMKLIDIQFMCAMGPPGAGRNNVTPRFSRHFNHLCIDEFQDDVMINIFSKIMLWHLDTRGFSKEFDPCIEEIVMATLDIYKLSRENLLPTPAKSHYLFNLRDFSRVIQGVLLSVPEAMENLVAMKRLWVHEVLRVYNDRLIDDADRSWLIETLHEVSLNRLEENLDYMFERLSTKQSKKIGETELRNLLYCDFANPKADTKHYIEVLDLDHLTEIVDGYLKEFNNMSKKPMNLVLFKFAVEHLSRICRIIKQPRSHGLLVGVGGSGRQSLTRLAAHISEYELFQVEITRLYGMYEWHEDVKVILRKASATDQHGVFLFTDSQIKEESFLEDISNLLNSGEVPNIFTGEEKVELCEKMRQLDRQRDKSMQTDGSPVALFNFFVQIVREQLHIVLAMSPIGDSFRNRIRKFPAISWPEDALLAVATRFLGEIELSQSERTVCIEMCQIFHTSTQELSEEYYLRLKRKNYVTPTSYLELINTFKTFLSKKRDEVLKGKRRYEVGVEKLISAGAEVSVMQASLEALQPQLIVAAAKVADTVKKVEAESAEAAAVEKVVLEDEAAANIQAEAAQAIKDECDANLSEAMPILNAALAALNTLTPADITIVKTMKNPPKGIKLVMEAVCILKDVKPEKVPDPRGIGTVEDYWGPSKRVLGDMKFLEGLINFDKDNIPPRVMQKLSEKILHDENFDPEKIKTASTACEGLCKWVIAISKYDKVAKVVAPKKIALAEAEADYNKAMHALEIKRALLREAREKVAKLEAVLDGENKKFEELNGEVDLCSKKLQRAEELIGGLGGEKDRWSSTAKALGEKYYVLTGDILISSGVVAYLGPFTMQFRQKQIEDWVKLLTSFKIVCTWDFQLTAVLGEPVVIRQWNIYGLPSDSFSIDNGIIITNARRYPLMIDPQGQANKWVKNMEKPNNMALIRLSQPDYVRILENAIQFGQPVLLENIGEELDAILEPVLAQQVFKQSGTLCLKLGDSVVEYNSAFNGSQGYLSQFHDHQRWFGRSIIGNHSRQRERPDLEAEKNQLIIQGAENKRMLKEIEDKILEVLSTSEGNILEDETAIQVLSSSKVLSNEIAAKQAVAEVTEKQIDKARLEYTPIAIHSTILFFTIVDLANIDPMYQYSLTWFMNLFRSAIDNTEKVDDVTQRLKDLQKYFTYSLYVNICRSLFEKDKLLFSLLLTINLMKDRGEIDLPEWMFLLTGGVGLDNPHKNPTDWLIQLSWDELCRLSECPAFM</sequence>